<dbReference type="Proteomes" id="UP001236507">
    <property type="component" value="Unassembled WGS sequence"/>
</dbReference>
<reference evidence="1 2" key="1">
    <citation type="submission" date="2023-05" db="EMBL/GenBank/DDBJ databases">
        <title>Novel species of genus Flectobacillus isolated from stream in China.</title>
        <authorList>
            <person name="Lu H."/>
        </authorList>
    </citation>
    <scope>NUCLEOTIDE SEQUENCE [LARGE SCALE GENOMIC DNA]</scope>
    <source>
        <strain evidence="1 2">KCTC 42575</strain>
    </source>
</reference>
<keyword evidence="2" id="KW-1185">Reference proteome</keyword>
<evidence type="ECO:0000313" key="2">
    <source>
        <dbReference type="Proteomes" id="UP001236507"/>
    </source>
</evidence>
<dbReference type="RefSeq" id="WP_283343397.1">
    <property type="nucleotide sequence ID" value="NZ_JASHIF010000002.1"/>
</dbReference>
<evidence type="ECO:0000313" key="1">
    <source>
        <dbReference type="EMBL" id="MDI9858145.1"/>
    </source>
</evidence>
<protein>
    <recommendedName>
        <fullName evidence="3">Carboxypeptidase regulatory-like domain-containing protein</fullName>
    </recommendedName>
</protein>
<dbReference type="EMBL" id="JASHIF010000002">
    <property type="protein sequence ID" value="MDI9858145.1"/>
    <property type="molecule type" value="Genomic_DNA"/>
</dbReference>
<dbReference type="PROSITE" id="PS51257">
    <property type="entry name" value="PROKAR_LIPOPROTEIN"/>
    <property type="match status" value="1"/>
</dbReference>
<name>A0ABT6Y3L4_9BACT</name>
<organism evidence="1 2">
    <name type="scientific">Flectobacillus roseus</name>
    <dbReference type="NCBI Taxonomy" id="502259"/>
    <lineage>
        <taxon>Bacteria</taxon>
        <taxon>Pseudomonadati</taxon>
        <taxon>Bacteroidota</taxon>
        <taxon>Cytophagia</taxon>
        <taxon>Cytophagales</taxon>
        <taxon>Flectobacillaceae</taxon>
        <taxon>Flectobacillus</taxon>
    </lineage>
</organism>
<sequence>MKYLLPFISVIIISLITSSCKDDNFPSTSTIITGKAFTEDGTSVDSMIIYFTGIKGSITKINYTFFITDKLNEKGEYSINQLVPDDTSLLSFYIGWESQLSKELFTTHYIFVRINNGDFFKFEDPIELAKKIILGQENTLDFKFVKK</sequence>
<comment type="caution">
    <text evidence="1">The sequence shown here is derived from an EMBL/GenBank/DDBJ whole genome shotgun (WGS) entry which is preliminary data.</text>
</comment>
<evidence type="ECO:0008006" key="3">
    <source>
        <dbReference type="Google" id="ProtNLM"/>
    </source>
</evidence>
<accession>A0ABT6Y3L4</accession>
<proteinExistence type="predicted"/>
<gene>
    <name evidence="1" type="ORF">QM524_02875</name>
</gene>